<name>A0A0D9ZX13_9ORYZ</name>
<proteinExistence type="predicted"/>
<reference evidence="2" key="2">
    <citation type="submission" date="2018-05" db="EMBL/GenBank/DDBJ databases">
        <title>OgluRS3 (Oryza glumaepatula Reference Sequence Version 3).</title>
        <authorList>
            <person name="Zhang J."/>
            <person name="Kudrna D."/>
            <person name="Lee S."/>
            <person name="Talag J."/>
            <person name="Welchert J."/>
            <person name="Wing R.A."/>
        </authorList>
    </citation>
    <scope>NUCLEOTIDE SEQUENCE [LARGE SCALE GENOMIC DNA]</scope>
</reference>
<dbReference type="HOGENOM" id="CLU_2188068_0_0_1"/>
<feature type="region of interest" description="Disordered" evidence="1">
    <location>
        <begin position="22"/>
        <end position="109"/>
    </location>
</feature>
<protein>
    <submittedName>
        <fullName evidence="2">Uncharacterized protein</fullName>
    </submittedName>
</protein>
<evidence type="ECO:0000313" key="3">
    <source>
        <dbReference type="Proteomes" id="UP000026961"/>
    </source>
</evidence>
<feature type="compositionally biased region" description="Pro residues" evidence="1">
    <location>
        <begin position="23"/>
        <end position="34"/>
    </location>
</feature>
<dbReference type="AlphaFoldDB" id="A0A0D9ZX13"/>
<dbReference type="EnsemblPlants" id="OGLUM05G11260.1">
    <property type="protein sequence ID" value="OGLUM05G11260.1"/>
    <property type="gene ID" value="OGLUM05G11260"/>
</dbReference>
<keyword evidence="3" id="KW-1185">Reference proteome</keyword>
<feature type="compositionally biased region" description="Low complexity" evidence="1">
    <location>
        <begin position="60"/>
        <end position="73"/>
    </location>
</feature>
<sequence length="109" mass="11876">MIQFQKYPLIYSEITRKCHPTTPILPLPRSPPVPLHGLVTDFSRPRAPRGRNKRRGGGSPAAAAQASAAVARGGIVGGGATRWHRRRRTAVEAQGWQRQAPTPLSTPHD</sequence>
<evidence type="ECO:0000256" key="1">
    <source>
        <dbReference type="SAM" id="MobiDB-lite"/>
    </source>
</evidence>
<dbReference type="Proteomes" id="UP000026961">
    <property type="component" value="Chromosome 5"/>
</dbReference>
<dbReference type="Gramene" id="OGLUM05G11260.1">
    <property type="protein sequence ID" value="OGLUM05G11260.1"/>
    <property type="gene ID" value="OGLUM05G11260"/>
</dbReference>
<reference evidence="2" key="1">
    <citation type="submission" date="2015-04" db="UniProtKB">
        <authorList>
            <consortium name="EnsemblPlants"/>
        </authorList>
    </citation>
    <scope>IDENTIFICATION</scope>
</reference>
<feature type="compositionally biased region" description="Basic residues" evidence="1">
    <location>
        <begin position="46"/>
        <end position="56"/>
    </location>
</feature>
<feature type="compositionally biased region" description="Polar residues" evidence="1">
    <location>
        <begin position="96"/>
        <end position="109"/>
    </location>
</feature>
<accession>A0A0D9ZX13</accession>
<evidence type="ECO:0000313" key="2">
    <source>
        <dbReference type="EnsemblPlants" id="OGLUM05G11260.1"/>
    </source>
</evidence>
<organism evidence="2">
    <name type="scientific">Oryza glumipatula</name>
    <dbReference type="NCBI Taxonomy" id="40148"/>
    <lineage>
        <taxon>Eukaryota</taxon>
        <taxon>Viridiplantae</taxon>
        <taxon>Streptophyta</taxon>
        <taxon>Embryophyta</taxon>
        <taxon>Tracheophyta</taxon>
        <taxon>Spermatophyta</taxon>
        <taxon>Magnoliopsida</taxon>
        <taxon>Liliopsida</taxon>
        <taxon>Poales</taxon>
        <taxon>Poaceae</taxon>
        <taxon>BOP clade</taxon>
        <taxon>Oryzoideae</taxon>
        <taxon>Oryzeae</taxon>
        <taxon>Oryzinae</taxon>
        <taxon>Oryza</taxon>
    </lineage>
</organism>